<dbReference type="Pfam" id="PF13691">
    <property type="entry name" value="Lactamase_B_4"/>
    <property type="match status" value="1"/>
</dbReference>
<keyword evidence="15" id="KW-1185">Reference proteome</keyword>
<sequence>MSNFAQELGCRVDLAPAVLVVGHRNRYLFNCPEGIQRYCLEYKLKPLKCSHVWATRMAWDSLGGAFGFALTYGLAGPPAKPLNFYTPGDLGPYLESGKAFCGVNYMRHKDVSTVETFADDELQMRIFARPSPRSADPSFEGSADRVLSFVGHFCDKPGTLDVEKAKALGVPPGRLFGQLKRGEAVQVPDGRIVQPDEVLSPPLCPPAFAILDVSPAETLDSLRPVAEHFASLDRDGTVYHMAAWATVHTPEYADLLNAFGPRARHVVMDPEQDRRITHLANATNQCILNTILPPVFPRPYGVEQLDVPTLPTEFSPASTQQMQQEGRLVASDPLRITYLRADVSDTRRLLSDKRRTRQDRGRESKRAKTEATEANSEVSTATDLADNDGADVRYSEQARQLMNREAILRGSWMPVKAAEAAALVRALPEYQKRLPTTKFEDSASATPSWNNPVVHFLGTGSAVPSKYRNVTSMLVAQHDDEAALQWTLLMDAGEGSTAQLLRLLGPTAQAEHLAKLAVVHISHVHADHLLGMPGLMRARKRARAARGEPNSPLCIVGPMAIMKVLRTVGFVPKRDFYFLRNDFCFPAELQQDESSEVEDSGLVKATRDALASTLAKMQLSLQTLPVNHCRHATGLSLRSTRGWSLTWSGDTRPCDVFARFCPDVDLMIHEATFEAELQADAVGKRHSTTEEAITIANDTRARALLLTHFSQRYPRIPKPESAKPNMPTAVAFDLMSIPLRAVEGLAPYLDVLQYVFEQFYSEEDADELE</sequence>
<dbReference type="GeneID" id="5889417"/>
<name>A9UUQ6_MONBE</name>
<evidence type="ECO:0000313" key="14">
    <source>
        <dbReference type="EMBL" id="EDQ90945.1"/>
    </source>
</evidence>
<evidence type="ECO:0000259" key="13">
    <source>
        <dbReference type="Pfam" id="PF13691"/>
    </source>
</evidence>
<evidence type="ECO:0000256" key="8">
    <source>
        <dbReference type="ARBA" id="ARBA00022759"/>
    </source>
</evidence>
<dbReference type="EMBL" id="CH991546">
    <property type="protein sequence ID" value="EDQ90945.1"/>
    <property type="molecule type" value="Genomic_DNA"/>
</dbReference>
<proteinExistence type="inferred from homology"/>
<comment type="cofactor">
    <cofactor evidence="2">
        <name>Zn(2+)</name>
        <dbReference type="ChEBI" id="CHEBI:29105"/>
    </cofactor>
</comment>
<reference evidence="14 15" key="1">
    <citation type="journal article" date="2008" name="Nature">
        <title>The genome of the choanoflagellate Monosiga brevicollis and the origin of metazoans.</title>
        <authorList>
            <consortium name="JGI Sequencing"/>
            <person name="King N."/>
            <person name="Westbrook M.J."/>
            <person name="Young S.L."/>
            <person name="Kuo A."/>
            <person name="Abedin M."/>
            <person name="Chapman J."/>
            <person name="Fairclough S."/>
            <person name="Hellsten U."/>
            <person name="Isogai Y."/>
            <person name="Letunic I."/>
            <person name="Marr M."/>
            <person name="Pincus D."/>
            <person name="Putnam N."/>
            <person name="Rokas A."/>
            <person name="Wright K.J."/>
            <person name="Zuzow R."/>
            <person name="Dirks W."/>
            <person name="Good M."/>
            <person name="Goodstein D."/>
            <person name="Lemons D."/>
            <person name="Li W."/>
            <person name="Lyons J.B."/>
            <person name="Morris A."/>
            <person name="Nichols S."/>
            <person name="Richter D.J."/>
            <person name="Salamov A."/>
            <person name="Bork P."/>
            <person name="Lim W.A."/>
            <person name="Manning G."/>
            <person name="Miller W.T."/>
            <person name="McGinnis W."/>
            <person name="Shapiro H."/>
            <person name="Tjian R."/>
            <person name="Grigoriev I.V."/>
            <person name="Rokhsar D."/>
        </authorList>
    </citation>
    <scope>NUCLEOTIDE SEQUENCE [LARGE SCALE GENOMIC DNA]</scope>
    <source>
        <strain evidence="15">MX1 / ATCC 50154</strain>
    </source>
</reference>
<dbReference type="InterPro" id="IPR027794">
    <property type="entry name" value="tRNase_Z_dom"/>
</dbReference>
<dbReference type="GO" id="GO:0005739">
    <property type="term" value="C:mitochondrion"/>
    <property type="evidence" value="ECO:0000318"/>
    <property type="project" value="GO_Central"/>
</dbReference>
<comment type="catalytic activity">
    <reaction evidence="1">
        <text>Endonucleolytic cleavage of RNA, removing extra 3' nucleotides from tRNA precursor, generating 3' termini of tRNAs. A 3'-hydroxy group is left at the tRNA terminus and a 5'-phosphoryl group is left at the trailer molecule.</text>
        <dbReference type="EC" id="3.1.26.11"/>
    </reaction>
</comment>
<keyword evidence="7" id="KW-0479">Metal-binding</keyword>
<protein>
    <recommendedName>
        <fullName evidence="4">ribonuclease Z</fullName>
        <ecNumber evidence="4">3.1.26.11</ecNumber>
    </recommendedName>
</protein>
<evidence type="ECO:0000256" key="1">
    <source>
        <dbReference type="ARBA" id="ARBA00000402"/>
    </source>
</evidence>
<dbReference type="FunFam" id="3.60.15.10:FF:000135">
    <property type="entry name" value="Ribonuclease Z"/>
    <property type="match status" value="1"/>
</dbReference>
<dbReference type="KEGG" id="mbr:MONBRDRAFT_23750"/>
<dbReference type="InterPro" id="IPR036866">
    <property type="entry name" value="RibonucZ/Hydroxyglut_hydro"/>
</dbReference>
<evidence type="ECO:0000313" key="15">
    <source>
        <dbReference type="Proteomes" id="UP000001357"/>
    </source>
</evidence>
<evidence type="ECO:0000256" key="10">
    <source>
        <dbReference type="ARBA" id="ARBA00022833"/>
    </source>
</evidence>
<keyword evidence="5" id="KW-0819">tRNA processing</keyword>
<evidence type="ECO:0000256" key="9">
    <source>
        <dbReference type="ARBA" id="ARBA00022801"/>
    </source>
</evidence>
<evidence type="ECO:0000256" key="6">
    <source>
        <dbReference type="ARBA" id="ARBA00022722"/>
    </source>
</evidence>
<feature type="region of interest" description="Disordered" evidence="11">
    <location>
        <begin position="350"/>
        <end position="389"/>
    </location>
</feature>
<feature type="compositionally biased region" description="Polar residues" evidence="11">
    <location>
        <begin position="372"/>
        <end position="382"/>
    </location>
</feature>
<feature type="compositionally biased region" description="Basic and acidic residues" evidence="11">
    <location>
        <begin position="350"/>
        <end position="371"/>
    </location>
</feature>
<dbReference type="RefSeq" id="XP_001744242.1">
    <property type="nucleotide sequence ID" value="XM_001744190.1"/>
</dbReference>
<evidence type="ECO:0000256" key="4">
    <source>
        <dbReference type="ARBA" id="ARBA00012477"/>
    </source>
</evidence>
<dbReference type="STRING" id="81824.A9UUQ6"/>
<evidence type="ECO:0000256" key="3">
    <source>
        <dbReference type="ARBA" id="ARBA00007823"/>
    </source>
</evidence>
<dbReference type="GO" id="GO:1990180">
    <property type="term" value="P:mitochondrial tRNA 3'-end processing"/>
    <property type="evidence" value="ECO:0000318"/>
    <property type="project" value="GO_Central"/>
</dbReference>
<dbReference type="GO" id="GO:0046872">
    <property type="term" value="F:metal ion binding"/>
    <property type="evidence" value="ECO:0007669"/>
    <property type="project" value="UniProtKB-KW"/>
</dbReference>
<dbReference type="PANTHER" id="PTHR12553">
    <property type="entry name" value="ZINC PHOSPHODIESTERASE ELAC PROTEIN 2"/>
    <property type="match status" value="1"/>
</dbReference>
<gene>
    <name evidence="14" type="ORF">MONBRDRAFT_23750</name>
</gene>
<dbReference type="FunFam" id="3.60.15.10:FF:000134">
    <property type="entry name" value="Metallo-beta-lactamase superfamily protein"/>
    <property type="match status" value="1"/>
</dbReference>
<evidence type="ECO:0000256" key="11">
    <source>
        <dbReference type="SAM" id="MobiDB-lite"/>
    </source>
</evidence>
<dbReference type="Gene3D" id="3.60.15.10">
    <property type="entry name" value="Ribonuclease Z/Hydroxyacylglutathione hydrolase-like"/>
    <property type="match status" value="2"/>
</dbReference>
<dbReference type="OMA" id="INYICQL"/>
<dbReference type="Pfam" id="PF12706">
    <property type="entry name" value="Lactamase_B_2"/>
    <property type="match status" value="1"/>
</dbReference>
<dbReference type="EC" id="3.1.26.11" evidence="4"/>
<keyword evidence="6" id="KW-0540">Nuclease</keyword>
<dbReference type="FunCoup" id="A9UUQ6">
    <property type="interactions" value="1597"/>
</dbReference>
<dbReference type="InterPro" id="IPR047151">
    <property type="entry name" value="RNZ2-like"/>
</dbReference>
<comment type="similarity">
    <text evidence="3">Belongs to the RNase Z family.</text>
</comment>
<dbReference type="InterPro" id="IPR001279">
    <property type="entry name" value="Metallo-B-lactamas"/>
</dbReference>
<dbReference type="Proteomes" id="UP000001357">
    <property type="component" value="Unassembled WGS sequence"/>
</dbReference>
<dbReference type="eggNOG" id="KOG2121">
    <property type="taxonomic scope" value="Eukaryota"/>
</dbReference>
<dbReference type="CDD" id="cd07718">
    <property type="entry name" value="RNaseZ_ELAC1_ELAC2-C-term-like_MBL-fold"/>
    <property type="match status" value="1"/>
</dbReference>
<evidence type="ECO:0000256" key="2">
    <source>
        <dbReference type="ARBA" id="ARBA00001947"/>
    </source>
</evidence>
<evidence type="ECO:0000259" key="12">
    <source>
        <dbReference type="Pfam" id="PF12706"/>
    </source>
</evidence>
<organism evidence="14 15">
    <name type="scientific">Monosiga brevicollis</name>
    <name type="common">Choanoflagellate</name>
    <dbReference type="NCBI Taxonomy" id="81824"/>
    <lineage>
        <taxon>Eukaryota</taxon>
        <taxon>Choanoflagellata</taxon>
        <taxon>Craspedida</taxon>
        <taxon>Salpingoecidae</taxon>
        <taxon>Monosiga</taxon>
    </lineage>
</organism>
<dbReference type="GO" id="GO:0042781">
    <property type="term" value="F:3'-tRNA processing endoribonuclease activity"/>
    <property type="evidence" value="ECO:0000318"/>
    <property type="project" value="GO_Central"/>
</dbReference>
<evidence type="ECO:0000256" key="5">
    <source>
        <dbReference type="ARBA" id="ARBA00022694"/>
    </source>
</evidence>
<dbReference type="InParanoid" id="A9UUQ6"/>
<evidence type="ECO:0000256" key="7">
    <source>
        <dbReference type="ARBA" id="ARBA00022723"/>
    </source>
</evidence>
<accession>A9UUQ6</accession>
<feature type="domain" description="tRNase Z endonuclease" evidence="13">
    <location>
        <begin position="15"/>
        <end position="64"/>
    </location>
</feature>
<dbReference type="SUPFAM" id="SSF56281">
    <property type="entry name" value="Metallo-hydrolase/oxidoreductase"/>
    <property type="match status" value="2"/>
</dbReference>
<keyword evidence="9" id="KW-0378">Hydrolase</keyword>
<dbReference type="AlphaFoldDB" id="A9UUQ6"/>
<feature type="domain" description="Metallo-beta-lactamase" evidence="12">
    <location>
        <begin position="488"/>
        <end position="709"/>
    </location>
</feature>
<keyword evidence="8" id="KW-0255">Endonuclease</keyword>
<dbReference type="PANTHER" id="PTHR12553:SF49">
    <property type="entry name" value="ZINC PHOSPHODIESTERASE ELAC PROTEIN 2"/>
    <property type="match status" value="1"/>
</dbReference>
<keyword evidence="10" id="KW-0862">Zinc</keyword>